<proteinExistence type="predicted"/>
<dbReference type="Pfam" id="PF20815">
    <property type="entry name" value="GIY_YIG_2"/>
    <property type="match status" value="1"/>
</dbReference>
<name>A0ABT9IF22_9ACTN</name>
<evidence type="ECO:0000259" key="2">
    <source>
        <dbReference type="Pfam" id="PF20815"/>
    </source>
</evidence>
<sequence length="197" mass="21391">MMDALTVAEKLCGPPTDADGAHATLPRESGLYAWWAPPGSLSDVSGPAHPSLDGLELLYVGLAQDLRTRVGRNHLRGPTGSSTLRRALVALLMSSEGYRTRWTTDRVVPVDADEERLSDWMRAHLRLTWAVHPDPPAVEASVIAELTPPLNQRDNTAHPLYGTIRAARAAYRASAGPRPQRTGWSSPRHDPVPGSRG</sequence>
<gene>
    <name evidence="3" type="ORF">QOZ88_16100</name>
</gene>
<keyword evidence="4" id="KW-1185">Reference proteome</keyword>
<feature type="domain" description="GIY-YIG catalytic" evidence="2">
    <location>
        <begin position="30"/>
        <end position="168"/>
    </location>
</feature>
<protein>
    <recommendedName>
        <fullName evidence="2">GIY-YIG catalytic domain-containing protein</fullName>
    </recommendedName>
</protein>
<dbReference type="Proteomes" id="UP001233673">
    <property type="component" value="Unassembled WGS sequence"/>
</dbReference>
<evidence type="ECO:0000313" key="3">
    <source>
        <dbReference type="EMBL" id="MDP5184158.1"/>
    </source>
</evidence>
<evidence type="ECO:0000313" key="4">
    <source>
        <dbReference type="Proteomes" id="UP001233673"/>
    </source>
</evidence>
<feature type="region of interest" description="Disordered" evidence="1">
    <location>
        <begin position="171"/>
        <end position="197"/>
    </location>
</feature>
<evidence type="ECO:0000256" key="1">
    <source>
        <dbReference type="SAM" id="MobiDB-lite"/>
    </source>
</evidence>
<comment type="caution">
    <text evidence="3">The sequence shown here is derived from an EMBL/GenBank/DDBJ whole genome shotgun (WGS) entry which is preliminary data.</text>
</comment>
<dbReference type="EMBL" id="JASNFN010000021">
    <property type="protein sequence ID" value="MDP5184158.1"/>
    <property type="molecule type" value="Genomic_DNA"/>
</dbReference>
<organism evidence="3 4">
    <name type="scientific">Blastococcus carthaginiensis</name>
    <dbReference type="NCBI Taxonomy" id="3050034"/>
    <lineage>
        <taxon>Bacteria</taxon>
        <taxon>Bacillati</taxon>
        <taxon>Actinomycetota</taxon>
        <taxon>Actinomycetes</taxon>
        <taxon>Geodermatophilales</taxon>
        <taxon>Geodermatophilaceae</taxon>
        <taxon>Blastococcus</taxon>
    </lineage>
</organism>
<dbReference type="InterPro" id="IPR049311">
    <property type="entry name" value="GIY_YIG_cat"/>
</dbReference>
<reference evidence="4" key="1">
    <citation type="submission" date="2023-05" db="EMBL/GenBank/DDBJ databases">
        <title>Draft genome of Pseudofrankia sp. BMG5.37.</title>
        <authorList>
            <person name="Gtari M."/>
            <person name="Ghodhbane F."/>
            <person name="Sbissi I."/>
        </authorList>
    </citation>
    <scope>NUCLEOTIDE SEQUENCE [LARGE SCALE GENOMIC DNA]</scope>
    <source>
        <strain evidence="4">BMG 814</strain>
    </source>
</reference>
<accession>A0ABT9IF22</accession>